<evidence type="ECO:0000256" key="3">
    <source>
        <dbReference type="ARBA" id="ARBA00023015"/>
    </source>
</evidence>
<dbReference type="EMBL" id="CP016895">
    <property type="protein sequence ID" value="AOA56941.1"/>
    <property type="molecule type" value="Genomic_DNA"/>
</dbReference>
<sequence>MRFQYQILAQQLAQKIYQGELPAGQRLSSLRQFAKLQQVSLNTAQHCYALLEAQGLIYVRPKAGYFVQPVRNAHPSVAMPVHPDFQTTPRRISNLELQIEIQEDSVDPRLVHLGSIQLSPRLIPSSSLRRSLQRALKHSHSEDFLYSDRQGNRQLQEALAAHWAEDGFYIPVSEIYISNGCMPALAVLIQTLTQIGDSIIVPTPSFNGQLQLLGTLKRKIIEVPAHHQGIDLDRLEQAMRDSNSKLCLLTANFHNPLGFVLSNDEKQKIAALAARYQCFIIEDDIYAECSHTPVRPLPIKYWDQQGYVIYCGSISKVISPSYRVGWFSLPPRLQQYRAQILLHLVVVNTPLQLGLADFIYSRAYREHLTALRPVLMQQVQQYRDYIIQSFADVEVRLSNPSGGYALWLQLPEHIDSMQLYLYAKQQGINIVPGIVFGEEQRYKNCIRLNAGHELNGAIAQAIDCLAAWTQQQL</sequence>
<evidence type="ECO:0000256" key="2">
    <source>
        <dbReference type="ARBA" id="ARBA00022898"/>
    </source>
</evidence>
<dbReference type="InterPro" id="IPR015421">
    <property type="entry name" value="PyrdxlP-dep_Trfase_major"/>
</dbReference>
<dbReference type="OrthoDB" id="9804020at2"/>
<gene>
    <name evidence="7" type="ORF">BFG52_00245</name>
</gene>
<dbReference type="KEGG" id="ala:BFG52_00245"/>
<evidence type="ECO:0000313" key="7">
    <source>
        <dbReference type="EMBL" id="AOA56941.1"/>
    </source>
</evidence>
<protein>
    <submittedName>
        <fullName evidence="7">GntR family transcriptional regulator</fullName>
    </submittedName>
</protein>
<dbReference type="SUPFAM" id="SSF46785">
    <property type="entry name" value="Winged helix' DNA-binding domain"/>
    <property type="match status" value="1"/>
</dbReference>
<evidence type="ECO:0000256" key="1">
    <source>
        <dbReference type="ARBA" id="ARBA00005384"/>
    </source>
</evidence>
<keyword evidence="3" id="KW-0805">Transcription regulation</keyword>
<dbReference type="GO" id="GO:0030170">
    <property type="term" value="F:pyridoxal phosphate binding"/>
    <property type="evidence" value="ECO:0007669"/>
    <property type="project" value="InterPro"/>
</dbReference>
<dbReference type="InterPro" id="IPR004839">
    <property type="entry name" value="Aminotransferase_I/II_large"/>
</dbReference>
<dbReference type="InterPro" id="IPR036390">
    <property type="entry name" value="WH_DNA-bd_sf"/>
</dbReference>
<dbReference type="Gene3D" id="3.40.640.10">
    <property type="entry name" value="Type I PLP-dependent aspartate aminotransferase-like (Major domain)"/>
    <property type="match status" value="1"/>
</dbReference>
<dbReference type="Pfam" id="PF00155">
    <property type="entry name" value="Aminotran_1_2"/>
    <property type="match status" value="1"/>
</dbReference>
<name>A0A1B2LVG9_9GAMM</name>
<dbReference type="PROSITE" id="PS50949">
    <property type="entry name" value="HTH_GNTR"/>
    <property type="match status" value="1"/>
</dbReference>
<dbReference type="InterPro" id="IPR000524">
    <property type="entry name" value="Tscrpt_reg_HTH_GntR"/>
</dbReference>
<dbReference type="InterPro" id="IPR036388">
    <property type="entry name" value="WH-like_DNA-bd_sf"/>
</dbReference>
<dbReference type="SUPFAM" id="SSF53383">
    <property type="entry name" value="PLP-dependent transferases"/>
    <property type="match status" value="1"/>
</dbReference>
<evidence type="ECO:0000256" key="4">
    <source>
        <dbReference type="ARBA" id="ARBA00023125"/>
    </source>
</evidence>
<dbReference type="PANTHER" id="PTHR46577">
    <property type="entry name" value="HTH-TYPE TRANSCRIPTIONAL REGULATORY PROTEIN GABR"/>
    <property type="match status" value="1"/>
</dbReference>
<dbReference type="Gene3D" id="1.10.10.10">
    <property type="entry name" value="Winged helix-like DNA-binding domain superfamily/Winged helix DNA-binding domain"/>
    <property type="match status" value="1"/>
</dbReference>
<accession>A0A1B2LVG9</accession>
<dbReference type="CDD" id="cd00609">
    <property type="entry name" value="AAT_like"/>
    <property type="match status" value="1"/>
</dbReference>
<dbReference type="GO" id="GO:0003700">
    <property type="term" value="F:DNA-binding transcription factor activity"/>
    <property type="evidence" value="ECO:0007669"/>
    <property type="project" value="InterPro"/>
</dbReference>
<reference evidence="7 8" key="1">
    <citation type="submission" date="2016-08" db="EMBL/GenBank/DDBJ databases">
        <authorList>
            <person name="Seilhamer J.J."/>
        </authorList>
    </citation>
    <scope>NUCLEOTIDE SEQUENCE [LARGE SCALE GENOMIC DNA]</scope>
    <source>
        <strain evidence="7 8">BRTC-1</strain>
    </source>
</reference>
<evidence type="ECO:0000313" key="8">
    <source>
        <dbReference type="Proteomes" id="UP000093391"/>
    </source>
</evidence>
<keyword evidence="2" id="KW-0663">Pyridoxal phosphate</keyword>
<dbReference type="InterPro" id="IPR051446">
    <property type="entry name" value="HTH_trans_reg/aminotransferase"/>
</dbReference>
<dbReference type="InterPro" id="IPR015424">
    <property type="entry name" value="PyrdxlP-dep_Trfase"/>
</dbReference>
<comment type="similarity">
    <text evidence="1">In the C-terminal section; belongs to the class-I pyridoxal-phosphate-dependent aminotransferase family.</text>
</comment>
<dbReference type="AlphaFoldDB" id="A0A1B2LVG9"/>
<proteinExistence type="inferred from homology"/>
<keyword evidence="4" id="KW-0238">DNA-binding</keyword>
<dbReference type="PANTHER" id="PTHR46577:SF2">
    <property type="entry name" value="TRANSCRIPTIONAL REGULATORY PROTEIN"/>
    <property type="match status" value="1"/>
</dbReference>
<evidence type="ECO:0000256" key="5">
    <source>
        <dbReference type="ARBA" id="ARBA00023163"/>
    </source>
</evidence>
<dbReference type="RefSeq" id="WP_067551061.1">
    <property type="nucleotide sequence ID" value="NZ_CP016895.1"/>
</dbReference>
<keyword evidence="5" id="KW-0804">Transcription</keyword>
<dbReference type="Gene3D" id="3.90.1150.10">
    <property type="entry name" value="Aspartate Aminotransferase, domain 1"/>
    <property type="match status" value="1"/>
</dbReference>
<dbReference type="Pfam" id="PF00392">
    <property type="entry name" value="GntR"/>
    <property type="match status" value="1"/>
</dbReference>
<dbReference type="GO" id="GO:0003677">
    <property type="term" value="F:DNA binding"/>
    <property type="evidence" value="ECO:0007669"/>
    <property type="project" value="UniProtKB-KW"/>
</dbReference>
<dbReference type="SMART" id="SM00345">
    <property type="entry name" value="HTH_GNTR"/>
    <property type="match status" value="1"/>
</dbReference>
<keyword evidence="8" id="KW-1185">Reference proteome</keyword>
<organism evidence="7 8">
    <name type="scientific">Acinetobacter larvae</name>
    <dbReference type="NCBI Taxonomy" id="1789224"/>
    <lineage>
        <taxon>Bacteria</taxon>
        <taxon>Pseudomonadati</taxon>
        <taxon>Pseudomonadota</taxon>
        <taxon>Gammaproteobacteria</taxon>
        <taxon>Moraxellales</taxon>
        <taxon>Moraxellaceae</taxon>
        <taxon>Acinetobacter</taxon>
    </lineage>
</organism>
<dbReference type="CDD" id="cd07377">
    <property type="entry name" value="WHTH_GntR"/>
    <property type="match status" value="1"/>
</dbReference>
<dbReference type="Proteomes" id="UP000093391">
    <property type="component" value="Chromosome"/>
</dbReference>
<evidence type="ECO:0000259" key="6">
    <source>
        <dbReference type="PROSITE" id="PS50949"/>
    </source>
</evidence>
<feature type="domain" description="HTH gntR-type" evidence="6">
    <location>
        <begin position="2"/>
        <end position="70"/>
    </location>
</feature>
<dbReference type="InterPro" id="IPR015422">
    <property type="entry name" value="PyrdxlP-dep_Trfase_small"/>
</dbReference>